<evidence type="ECO:0000313" key="3">
    <source>
        <dbReference type="Proteomes" id="UP000612055"/>
    </source>
</evidence>
<comment type="caution">
    <text evidence="2">The sequence shown here is derived from an EMBL/GenBank/DDBJ whole genome shotgun (WGS) entry which is preliminary data.</text>
</comment>
<feature type="compositionally biased region" description="Gly residues" evidence="1">
    <location>
        <begin position="98"/>
        <end position="117"/>
    </location>
</feature>
<dbReference type="AlphaFoldDB" id="A0A835XNS0"/>
<protein>
    <submittedName>
        <fullName evidence="2">Uncharacterized protein</fullName>
    </submittedName>
</protein>
<gene>
    <name evidence="2" type="ORF">HYH03_014428</name>
</gene>
<reference evidence="2" key="1">
    <citation type="journal article" date="2020" name="bioRxiv">
        <title>Comparative genomics of Chlamydomonas.</title>
        <authorList>
            <person name="Craig R.J."/>
            <person name="Hasan A.R."/>
            <person name="Ness R.W."/>
            <person name="Keightley P.D."/>
        </authorList>
    </citation>
    <scope>NUCLEOTIDE SEQUENCE</scope>
    <source>
        <strain evidence="2">CCAP 11/70</strain>
    </source>
</reference>
<feature type="region of interest" description="Disordered" evidence="1">
    <location>
        <begin position="72"/>
        <end position="118"/>
    </location>
</feature>
<accession>A0A835XNS0</accession>
<evidence type="ECO:0000256" key="1">
    <source>
        <dbReference type="SAM" id="MobiDB-lite"/>
    </source>
</evidence>
<sequence>MEAAAGGQLGEERAKLHELQLALGGLGLAQQAKPAALNDDLAIAGELDKLQQQLEAVEQQIAAADSGTKALLAQSAAKWAGDDAPGSDEDGEAAADGSGAGGSSSGAGAGAAEGAGGAVAPSAVDAMLASGLLPVAEAGDGEEEVVEHEGPAAAAGPSAPPGS</sequence>
<feature type="region of interest" description="Disordered" evidence="1">
    <location>
        <begin position="138"/>
        <end position="163"/>
    </location>
</feature>
<dbReference type="EMBL" id="JAEHOE010000104">
    <property type="protein sequence ID" value="KAG2486929.1"/>
    <property type="molecule type" value="Genomic_DNA"/>
</dbReference>
<name>A0A835XNS0_9CHLO</name>
<proteinExistence type="predicted"/>
<dbReference type="OrthoDB" id="548932at2759"/>
<dbReference type="Proteomes" id="UP000612055">
    <property type="component" value="Unassembled WGS sequence"/>
</dbReference>
<keyword evidence="3" id="KW-1185">Reference proteome</keyword>
<organism evidence="2 3">
    <name type="scientific">Edaphochlamys debaryana</name>
    <dbReference type="NCBI Taxonomy" id="47281"/>
    <lineage>
        <taxon>Eukaryota</taxon>
        <taxon>Viridiplantae</taxon>
        <taxon>Chlorophyta</taxon>
        <taxon>core chlorophytes</taxon>
        <taxon>Chlorophyceae</taxon>
        <taxon>CS clade</taxon>
        <taxon>Chlamydomonadales</taxon>
        <taxon>Chlamydomonadales incertae sedis</taxon>
        <taxon>Edaphochlamys</taxon>
    </lineage>
</organism>
<evidence type="ECO:0000313" key="2">
    <source>
        <dbReference type="EMBL" id="KAG2486929.1"/>
    </source>
</evidence>